<dbReference type="Gene3D" id="3.90.550.10">
    <property type="entry name" value="Spore Coat Polysaccharide Biosynthesis Protein SpsA, Chain A"/>
    <property type="match status" value="1"/>
</dbReference>
<name>A0AAE3GRX8_9CYAN</name>
<dbReference type="SUPFAM" id="SSF53448">
    <property type="entry name" value="Nucleotide-diphospho-sugar transferases"/>
    <property type="match status" value="1"/>
</dbReference>
<dbReference type="AlphaFoldDB" id="A0AAE3GRX8"/>
<evidence type="ECO:0000313" key="2">
    <source>
        <dbReference type="Proteomes" id="UP001204953"/>
    </source>
</evidence>
<gene>
    <name evidence="1" type="ORF">NJ959_14015</name>
</gene>
<organism evidence="1 2">
    <name type="scientific">Limnofasciculus baicalensis BBK-W-15</name>
    <dbReference type="NCBI Taxonomy" id="2699891"/>
    <lineage>
        <taxon>Bacteria</taxon>
        <taxon>Bacillati</taxon>
        <taxon>Cyanobacteriota</taxon>
        <taxon>Cyanophyceae</taxon>
        <taxon>Coleofasciculales</taxon>
        <taxon>Coleofasciculaceae</taxon>
        <taxon>Limnofasciculus</taxon>
        <taxon>Limnofasciculus baicalensis</taxon>
    </lineage>
</organism>
<dbReference type="RefSeq" id="WP_254012347.1">
    <property type="nucleotide sequence ID" value="NZ_JAMZMM010000125.1"/>
</dbReference>
<dbReference type="PANTHER" id="PTHR36529">
    <property type="entry name" value="SLL1095 PROTEIN"/>
    <property type="match status" value="1"/>
</dbReference>
<accession>A0AAE3GRX8</accession>
<dbReference type="NCBIfam" id="TIGR04282">
    <property type="entry name" value="glyco_like_cofC"/>
    <property type="match status" value="1"/>
</dbReference>
<reference evidence="1" key="1">
    <citation type="submission" date="2022-06" db="EMBL/GenBank/DDBJ databases">
        <title>New cyanobacteria of genus Symplocastrum in benthos of Lake Baikal.</title>
        <authorList>
            <person name="Sorokovikova E."/>
            <person name="Tikhonova I."/>
            <person name="Krasnopeev A."/>
            <person name="Evseev P."/>
            <person name="Gladkikh A."/>
            <person name="Belykh O."/>
        </authorList>
    </citation>
    <scope>NUCLEOTIDE SEQUENCE</scope>
    <source>
        <strain evidence="1">BBK-W-15</strain>
    </source>
</reference>
<proteinExistence type="predicted"/>
<dbReference type="Pfam" id="PF09837">
    <property type="entry name" value="DUF2064"/>
    <property type="match status" value="1"/>
</dbReference>
<dbReference type="InterPro" id="IPR029044">
    <property type="entry name" value="Nucleotide-diphossugar_trans"/>
</dbReference>
<dbReference type="Proteomes" id="UP001204953">
    <property type="component" value="Unassembled WGS sequence"/>
</dbReference>
<protein>
    <submittedName>
        <fullName evidence="1">TIGR04282 family arsenosugar biosynthesis glycosyltransferase</fullName>
    </submittedName>
</protein>
<dbReference type="PANTHER" id="PTHR36529:SF1">
    <property type="entry name" value="GLYCOSYLTRANSFERASE"/>
    <property type="match status" value="1"/>
</dbReference>
<dbReference type="InterPro" id="IPR018641">
    <property type="entry name" value="Trfase_1_rSAM/seldom-assoc"/>
</dbReference>
<evidence type="ECO:0000313" key="1">
    <source>
        <dbReference type="EMBL" id="MCP2729566.1"/>
    </source>
</evidence>
<keyword evidence="2" id="KW-1185">Reference proteome</keyword>
<sequence length="216" mass="23936">MISERLIIFTRYPQPGKTKTRLIPILGAEGAANFQRQMTEYTITEVKSLVATHPLSIEVHFAGGNVQLMETWLGGDIIYRQQGEGDLGRRMMSAFDISFAAGMSGAIIIGTDCLDLNAKLMDEAFQLLSHNDLVLGPAADGGYYLIGLRRLIPELFVGIDWGTSQVRQQTIEIAQTLNLAIAYLPILNDIDRPEDLDDGLYKPKQLDRIKSKTHSA</sequence>
<comment type="caution">
    <text evidence="1">The sequence shown here is derived from an EMBL/GenBank/DDBJ whole genome shotgun (WGS) entry which is preliminary data.</text>
</comment>
<dbReference type="EMBL" id="JAMZMM010000125">
    <property type="protein sequence ID" value="MCP2729566.1"/>
    <property type="molecule type" value="Genomic_DNA"/>
</dbReference>